<keyword evidence="1" id="KW-1133">Transmembrane helix</keyword>
<feature type="transmembrane region" description="Helical" evidence="1">
    <location>
        <begin position="220"/>
        <end position="239"/>
    </location>
</feature>
<evidence type="ECO:0000313" key="2">
    <source>
        <dbReference type="EMBL" id="KMO82782.1"/>
    </source>
</evidence>
<organism evidence="2 3">
    <name type="scientific">Mycolicibacterium chlorophenolicum</name>
    <dbReference type="NCBI Taxonomy" id="37916"/>
    <lineage>
        <taxon>Bacteria</taxon>
        <taxon>Bacillati</taxon>
        <taxon>Actinomycetota</taxon>
        <taxon>Actinomycetes</taxon>
        <taxon>Mycobacteriales</taxon>
        <taxon>Mycobacteriaceae</taxon>
        <taxon>Mycolicibacterium</taxon>
    </lineage>
</organism>
<reference evidence="2 3" key="1">
    <citation type="journal article" date="2015" name="Genome Biol. Evol.">
        <title>Characterization of Three Mycobacterium spp. with Potential Use in Bioremediation by Genome Sequencing and Comparative Genomics.</title>
        <authorList>
            <person name="Das S."/>
            <person name="Pettersson B.M."/>
            <person name="Behra P.R."/>
            <person name="Ramesh M."/>
            <person name="Dasgupta S."/>
            <person name="Bhattacharya A."/>
            <person name="Kirsebom L.A."/>
        </authorList>
    </citation>
    <scope>NUCLEOTIDE SEQUENCE [LARGE SCALE GENOMIC DNA]</scope>
    <source>
        <strain evidence="2 3">DSM 43826</strain>
    </source>
</reference>
<keyword evidence="3" id="KW-1185">Reference proteome</keyword>
<protein>
    <submittedName>
        <fullName evidence="2">Uncharacterized protein</fullName>
    </submittedName>
</protein>
<dbReference type="Proteomes" id="UP000036513">
    <property type="component" value="Unassembled WGS sequence"/>
</dbReference>
<keyword evidence="1" id="KW-0812">Transmembrane</keyword>
<evidence type="ECO:0000313" key="3">
    <source>
        <dbReference type="Proteomes" id="UP000036513"/>
    </source>
</evidence>
<feature type="transmembrane region" description="Helical" evidence="1">
    <location>
        <begin position="100"/>
        <end position="122"/>
    </location>
</feature>
<feature type="transmembrane region" description="Helical" evidence="1">
    <location>
        <begin position="134"/>
        <end position="159"/>
    </location>
</feature>
<feature type="transmembrane region" description="Helical" evidence="1">
    <location>
        <begin position="196"/>
        <end position="214"/>
    </location>
</feature>
<accession>A0A0J6WM14</accession>
<evidence type="ECO:0000256" key="1">
    <source>
        <dbReference type="SAM" id="Phobius"/>
    </source>
</evidence>
<name>A0A0J6WM14_9MYCO</name>
<feature type="transmembrane region" description="Helical" evidence="1">
    <location>
        <begin position="171"/>
        <end position="189"/>
    </location>
</feature>
<keyword evidence="1" id="KW-0472">Membrane</keyword>
<comment type="caution">
    <text evidence="2">The sequence shown here is derived from an EMBL/GenBank/DDBJ whole genome shotgun (WGS) entry which is preliminary data.</text>
</comment>
<dbReference type="EMBL" id="JYNL01000008">
    <property type="protein sequence ID" value="KMO82782.1"/>
    <property type="molecule type" value="Genomic_DNA"/>
</dbReference>
<dbReference type="PATRIC" id="fig|37916.4.peg.716"/>
<gene>
    <name evidence="2" type="ORF">MCHLDSM_00662</name>
</gene>
<dbReference type="STRING" id="37916.MCHLDSM_00662"/>
<dbReference type="AlphaFoldDB" id="A0A0J6WM14"/>
<feature type="transmembrane region" description="Helical" evidence="1">
    <location>
        <begin position="77"/>
        <end position="94"/>
    </location>
</feature>
<sequence length="243" mass="25247" precursor="true">MRPWRRVLVVLAVSQLIAPLVVSALAGDFLRSGATNEALITPAGYAFALWSVITLLCAATALAVWRFGLGSSWETSLLIDASVVFVGFSVWLAVAAQNWLWVTVAVFAVMVGALAHIMLLLVRRRGDLSCPPWLTTLATVTFGLYLGWSSIAVFANIAAALIDSGVSPDAALWQGVVLVAAAAFAVLLTVTLRGTVGYAAGVLWALVAITVGAAGRDSVALAVTAAVAALVVVAATAWTRRVS</sequence>
<proteinExistence type="predicted"/>
<feature type="transmembrane region" description="Helical" evidence="1">
    <location>
        <begin position="42"/>
        <end position="65"/>
    </location>
</feature>